<evidence type="ECO:0000256" key="2">
    <source>
        <dbReference type="ARBA" id="ARBA00022840"/>
    </source>
</evidence>
<dbReference type="Gene3D" id="1.10.8.60">
    <property type="match status" value="2"/>
</dbReference>
<dbReference type="InterPro" id="IPR027417">
    <property type="entry name" value="P-loop_NTPase"/>
</dbReference>
<name>A0A9P5LBT7_9HYPO</name>
<dbReference type="OrthoDB" id="27435at2759"/>
<accession>A0A9P5LBT7</accession>
<dbReference type="InterPro" id="IPR003960">
    <property type="entry name" value="ATPase_AAA_CS"/>
</dbReference>
<dbReference type="InterPro" id="IPR041569">
    <property type="entry name" value="AAA_lid_3"/>
</dbReference>
<dbReference type="PROSITE" id="PS00674">
    <property type="entry name" value="AAA"/>
    <property type="match status" value="1"/>
</dbReference>
<evidence type="ECO:0000256" key="3">
    <source>
        <dbReference type="ARBA" id="ARBA00023054"/>
    </source>
</evidence>
<dbReference type="AlphaFoldDB" id="A0A9P5LBT7"/>
<dbReference type="PANTHER" id="PTHR23077">
    <property type="entry name" value="AAA-FAMILY ATPASE"/>
    <property type="match status" value="1"/>
</dbReference>
<feature type="domain" description="AAA+ ATPase" evidence="4">
    <location>
        <begin position="509"/>
        <end position="650"/>
    </location>
</feature>
<reference evidence="5" key="1">
    <citation type="submission" date="2020-03" db="EMBL/GenBank/DDBJ databases">
        <title>Draft Genome Sequence of Cylindrodendrum hubeiense.</title>
        <authorList>
            <person name="Buettner E."/>
            <person name="Kellner H."/>
        </authorList>
    </citation>
    <scope>NUCLEOTIDE SEQUENCE</scope>
    <source>
        <strain evidence="5">IHI 201604</strain>
    </source>
</reference>
<comment type="caution">
    <text evidence="5">The sequence shown here is derived from an EMBL/GenBank/DDBJ whole genome shotgun (WGS) entry which is preliminary data.</text>
</comment>
<dbReference type="EMBL" id="JAANBB010000296">
    <property type="protein sequence ID" value="KAF7544588.1"/>
    <property type="molecule type" value="Genomic_DNA"/>
</dbReference>
<dbReference type="SMART" id="SM00382">
    <property type="entry name" value="AAA"/>
    <property type="match status" value="2"/>
</dbReference>
<dbReference type="InterPro" id="IPR050168">
    <property type="entry name" value="AAA_ATPase_domain"/>
</dbReference>
<dbReference type="PANTHER" id="PTHR23077:SF27">
    <property type="entry name" value="ATPASE FAMILY GENE 2 PROTEIN HOMOLOG A"/>
    <property type="match status" value="1"/>
</dbReference>
<evidence type="ECO:0000259" key="4">
    <source>
        <dbReference type="SMART" id="SM00382"/>
    </source>
</evidence>
<dbReference type="Pfam" id="PF17862">
    <property type="entry name" value="AAA_lid_3"/>
    <property type="match status" value="1"/>
</dbReference>
<protein>
    <recommendedName>
        <fullName evidence="4">AAA+ ATPase domain-containing protein</fullName>
    </recommendedName>
</protein>
<dbReference type="GO" id="GO:0005524">
    <property type="term" value="F:ATP binding"/>
    <property type="evidence" value="ECO:0007669"/>
    <property type="project" value="UniProtKB-KW"/>
</dbReference>
<dbReference type="Proteomes" id="UP000722485">
    <property type="component" value="Unassembled WGS sequence"/>
</dbReference>
<sequence length="749" mass="81978">MLVSSLDAKVRPLSNTSLEKSSLLGAARIYVSKDSLLSLTGTLENGKHCLVTRLESPSQKDAEEDLGDLQREASLWILPEKNLSPNVVMMTRAFQEAAGFKLGDHVRITLTGTTPDVEEVVVEDESGDKSESGQKKKYPLVWEPALSLSLDRAELIFPGMVLEGVAINKVRRNFKVLSVNSQANSVARFKADTSTIRILQPGEEAGPIIGEPGGELVLTGVPGFPAQVKVINSFLRGFCRPFYAKKERQSCGFIIHGGRGTGKTFVLQRIAATNWGRVHWIKPSDKLTTIRETFKLAHGQQPSVVLIDELDGLINKDRSNRDSVIEAIGEELDNLSALAAENNALPKLVVIATCLDYFTDVPPKLQKLTRFCKNIALPIPRAMERLEILKFVDPPIQAEEKEQLLLNMAERTHAFNPNDIGRLVSNALEIFGTRLDDAGVDATLGEEQYLVKADLEKALRSTRPTAMNDINLNPPTIHWQDIGGQDTLKKALGLMVKYTKNPERFLRPPGKGILLYGPPGCSKTLSAQATATESGFNFFAVKGAELLNMYVGESERAVRTLFERARAASPSIIFFDEIDSIGGQRTGAGGSASRNTGAVNMLTTLLTEMDGFETLTGVLVLAATNRPEAIDPALMRPGRFDQVLYVGPPDQAARETIFTVNTRGLPVAEDVDIPELARRAEGHSGAEIKAACNDACVIAQGSFEDEDEAVSKPQVKMADLEGALQRMPRNITTQMIDGYEKWSKQFRKL</sequence>
<dbReference type="FunFam" id="3.40.50.300:FF:001025">
    <property type="entry name" value="ATPase family, AAA domain-containing 2B"/>
    <property type="match status" value="1"/>
</dbReference>
<dbReference type="InterPro" id="IPR003593">
    <property type="entry name" value="AAA+_ATPase"/>
</dbReference>
<keyword evidence="1" id="KW-0547">Nucleotide-binding</keyword>
<keyword evidence="2" id="KW-0067">ATP-binding</keyword>
<dbReference type="GO" id="GO:0016887">
    <property type="term" value="F:ATP hydrolysis activity"/>
    <property type="evidence" value="ECO:0007669"/>
    <property type="project" value="InterPro"/>
</dbReference>
<evidence type="ECO:0000313" key="5">
    <source>
        <dbReference type="EMBL" id="KAF7544588.1"/>
    </source>
</evidence>
<dbReference type="Pfam" id="PF00004">
    <property type="entry name" value="AAA"/>
    <property type="match status" value="2"/>
</dbReference>
<keyword evidence="6" id="KW-1185">Reference proteome</keyword>
<gene>
    <name evidence="5" type="ORF">G7Z17_g9841</name>
</gene>
<organism evidence="5 6">
    <name type="scientific">Cylindrodendrum hubeiense</name>
    <dbReference type="NCBI Taxonomy" id="595255"/>
    <lineage>
        <taxon>Eukaryota</taxon>
        <taxon>Fungi</taxon>
        <taxon>Dikarya</taxon>
        <taxon>Ascomycota</taxon>
        <taxon>Pezizomycotina</taxon>
        <taxon>Sordariomycetes</taxon>
        <taxon>Hypocreomycetidae</taxon>
        <taxon>Hypocreales</taxon>
        <taxon>Nectriaceae</taxon>
        <taxon>Cylindrodendrum</taxon>
    </lineage>
</organism>
<dbReference type="Gene3D" id="3.40.50.300">
    <property type="entry name" value="P-loop containing nucleotide triphosphate hydrolases"/>
    <property type="match status" value="2"/>
</dbReference>
<evidence type="ECO:0000256" key="1">
    <source>
        <dbReference type="ARBA" id="ARBA00022741"/>
    </source>
</evidence>
<dbReference type="InterPro" id="IPR003959">
    <property type="entry name" value="ATPase_AAA_core"/>
</dbReference>
<feature type="domain" description="AAA+ ATPase" evidence="4">
    <location>
        <begin position="249"/>
        <end position="381"/>
    </location>
</feature>
<proteinExistence type="predicted"/>
<evidence type="ECO:0000313" key="6">
    <source>
        <dbReference type="Proteomes" id="UP000722485"/>
    </source>
</evidence>
<dbReference type="SUPFAM" id="SSF52540">
    <property type="entry name" value="P-loop containing nucleoside triphosphate hydrolases"/>
    <property type="match status" value="2"/>
</dbReference>
<keyword evidence="3" id="KW-0175">Coiled coil</keyword>
<dbReference type="GO" id="GO:0005737">
    <property type="term" value="C:cytoplasm"/>
    <property type="evidence" value="ECO:0007669"/>
    <property type="project" value="TreeGrafter"/>
</dbReference>